<evidence type="ECO:0000256" key="5">
    <source>
        <dbReference type="ARBA" id="ARBA00012684"/>
    </source>
</evidence>
<name>A0ABT2F0X5_9STAP</name>
<dbReference type="RefSeq" id="WP_259199223.1">
    <property type="nucleotide sequence ID" value="NZ_JANUXY010000003.1"/>
</dbReference>
<evidence type="ECO:0000256" key="1">
    <source>
        <dbReference type="ARBA" id="ARBA00001881"/>
    </source>
</evidence>
<dbReference type="CDD" id="cd19366">
    <property type="entry name" value="TenA_C_BhTenA-like"/>
    <property type="match status" value="1"/>
</dbReference>
<evidence type="ECO:0000256" key="10">
    <source>
        <dbReference type="RuleBase" id="RU363093"/>
    </source>
</evidence>
<evidence type="ECO:0000256" key="7">
    <source>
        <dbReference type="ARBA" id="ARBA00022977"/>
    </source>
</evidence>
<dbReference type="NCBIfam" id="TIGR04306">
    <property type="entry name" value="salvage_TenA"/>
    <property type="match status" value="1"/>
</dbReference>
<evidence type="ECO:0000259" key="11">
    <source>
        <dbReference type="Pfam" id="PF03070"/>
    </source>
</evidence>
<reference evidence="12 13" key="1">
    <citation type="journal article" date="2023" name="Int. J. Syst. Evol. Microbiol.">
        <title>Streptococcus sciuri sp. nov., Staphylococcus marylandisciuri sp. nov. and Staphylococcus americanisciuri sp. nov., isolated from faeces of eastern grey squirrel (Sciurus carolinensis).</title>
        <authorList>
            <person name="Volokhov D.V."/>
            <person name="Zagorodnyaya T.A."/>
            <person name="Furtak V.A."/>
            <person name="Nattanmai G."/>
            <person name="Randall L."/>
            <person name="Jose S."/>
            <person name="Gao Y."/>
            <person name="Eisenberg T."/>
            <person name="Delmonte P."/>
            <person name="Blom J."/>
            <person name="Mitchell K.K."/>
        </authorList>
    </citation>
    <scope>NUCLEOTIDE SEQUENCE [LARGE SCALE GENOMIC DNA]</scope>
    <source>
        <strain evidence="12 13">GRT3</strain>
    </source>
</reference>
<comment type="function">
    <text evidence="8">Catalyzes an amino-pyrimidine hydrolysis reaction at the C5' of the pyrimidine moiety of thiamine compounds, a reaction that is part of a thiamine salvage pathway. Thus, catalyzes the conversion of 4-amino-5-aminomethyl-2-methylpyrimidine to 4-amino-5-hydroxymethyl-2-methylpyrimidine (HMP). Is also able to catalyze the hydrolytic cleavage of thiamine; however, this thiaminase activity may not be physiologically relevant. Therefore, is probably involved in the regeneration of the thiamine pyrimidine from thiamine degraded products present in the environment, rather than in thiamine degradation.</text>
</comment>
<dbReference type="Proteomes" id="UP001205609">
    <property type="component" value="Unassembled WGS sequence"/>
</dbReference>
<evidence type="ECO:0000313" key="12">
    <source>
        <dbReference type="EMBL" id="MCS4486093.1"/>
    </source>
</evidence>
<comment type="caution">
    <text evidence="12">The sequence shown here is derived from an EMBL/GenBank/DDBJ whole genome shotgun (WGS) entry which is preliminary data.</text>
</comment>
<proteinExistence type="inferred from homology"/>
<keyword evidence="10" id="KW-0378">Hydrolase</keyword>
<dbReference type="PANTHER" id="PTHR43198:SF2">
    <property type="entry name" value="SI:CH1073-67J19.1-RELATED"/>
    <property type="match status" value="1"/>
</dbReference>
<dbReference type="EC" id="3.5.99.2" evidence="5 10"/>
<organism evidence="12 13">
    <name type="scientific">Staphylococcus americanisciuri</name>
    <dbReference type="NCBI Taxonomy" id="2973940"/>
    <lineage>
        <taxon>Bacteria</taxon>
        <taxon>Bacillati</taxon>
        <taxon>Bacillota</taxon>
        <taxon>Bacilli</taxon>
        <taxon>Bacillales</taxon>
        <taxon>Staphylococcaceae</taxon>
        <taxon>Staphylococcus</taxon>
    </lineage>
</organism>
<gene>
    <name evidence="12" type="primary">tenA</name>
    <name evidence="12" type="ORF">NXS11_04205</name>
</gene>
<dbReference type="InterPro" id="IPR004305">
    <property type="entry name" value="Thiaminase-2/PQQC"/>
</dbReference>
<protein>
    <recommendedName>
        <fullName evidence="6 10">Aminopyrimidine aminohydrolase</fullName>
        <ecNumber evidence="5 10">3.5.99.2</ecNumber>
    </recommendedName>
</protein>
<dbReference type="Pfam" id="PF03070">
    <property type="entry name" value="TENA_THI-4"/>
    <property type="match status" value="1"/>
</dbReference>
<evidence type="ECO:0000256" key="6">
    <source>
        <dbReference type="ARBA" id="ARBA00013647"/>
    </source>
</evidence>
<evidence type="ECO:0000256" key="4">
    <source>
        <dbReference type="ARBA" id="ARBA00011881"/>
    </source>
</evidence>
<dbReference type="InterPro" id="IPR027574">
    <property type="entry name" value="Thiaminase_II"/>
</dbReference>
<dbReference type="InterPro" id="IPR050967">
    <property type="entry name" value="Thiamine_Salvage_TenA"/>
</dbReference>
<keyword evidence="13" id="KW-1185">Reference proteome</keyword>
<dbReference type="InterPro" id="IPR016084">
    <property type="entry name" value="Haem_Oase-like_multi-hlx"/>
</dbReference>
<evidence type="ECO:0000256" key="8">
    <source>
        <dbReference type="ARBA" id="ARBA00045954"/>
    </source>
</evidence>
<comment type="pathway">
    <text evidence="2 10">Cofactor biosynthesis; thiamine diphosphate biosynthesis.</text>
</comment>
<comment type="catalytic activity">
    <reaction evidence="9 10">
        <text>thiamine + H2O = 5-(2-hydroxyethyl)-4-methylthiazole + 4-amino-5-hydroxymethyl-2-methylpyrimidine + H(+)</text>
        <dbReference type="Rhea" id="RHEA:17509"/>
        <dbReference type="ChEBI" id="CHEBI:15377"/>
        <dbReference type="ChEBI" id="CHEBI:15378"/>
        <dbReference type="ChEBI" id="CHEBI:16892"/>
        <dbReference type="ChEBI" id="CHEBI:17957"/>
        <dbReference type="ChEBI" id="CHEBI:18385"/>
        <dbReference type="EC" id="3.5.99.2"/>
    </reaction>
</comment>
<dbReference type="EMBL" id="JANUXY010000003">
    <property type="protein sequence ID" value="MCS4486093.1"/>
    <property type="molecule type" value="Genomic_DNA"/>
</dbReference>
<accession>A0ABT2F0X5</accession>
<dbReference type="Gene3D" id="1.20.910.10">
    <property type="entry name" value="Heme oxygenase-like"/>
    <property type="match status" value="1"/>
</dbReference>
<comment type="similarity">
    <text evidence="3 10">Belongs to the TenA family.</text>
</comment>
<comment type="subunit">
    <text evidence="4">Homotetramer.</text>
</comment>
<evidence type="ECO:0000256" key="2">
    <source>
        <dbReference type="ARBA" id="ARBA00004948"/>
    </source>
</evidence>
<evidence type="ECO:0000256" key="9">
    <source>
        <dbReference type="ARBA" id="ARBA00048337"/>
    </source>
</evidence>
<dbReference type="SUPFAM" id="SSF48613">
    <property type="entry name" value="Heme oxygenase-like"/>
    <property type="match status" value="1"/>
</dbReference>
<sequence>MTFSERLFRRVEPIWQSYLEHPFVQGIGDGTLDKDKFKHWMKQDYLYLIDYTRLFALGVVKAHDLETMGLFGTLVHETLQTEMQLHRDYAAQFGISEQELTMTEPASTTTSYTSYMLDHAQRGGIEYVVAAVLTCTWSYNFIGRALNEIEGAAAHLFYGEWVRMYSSDEFSALTNQLIEMMNTVTAGKNEVELQALEDIVVRTSYYEYMFWDMAEHKEMWSIPVGEGR</sequence>
<evidence type="ECO:0000256" key="3">
    <source>
        <dbReference type="ARBA" id="ARBA00010264"/>
    </source>
</evidence>
<keyword evidence="7 10" id="KW-0784">Thiamine biosynthesis</keyword>
<feature type="domain" description="Thiaminase-2/PQQC" evidence="11">
    <location>
        <begin position="10"/>
        <end position="215"/>
    </location>
</feature>
<comment type="catalytic activity">
    <reaction evidence="1 10">
        <text>4-amino-5-aminomethyl-2-methylpyrimidine + H2O = 4-amino-5-hydroxymethyl-2-methylpyrimidine + NH4(+)</text>
        <dbReference type="Rhea" id="RHEA:31799"/>
        <dbReference type="ChEBI" id="CHEBI:15377"/>
        <dbReference type="ChEBI" id="CHEBI:16892"/>
        <dbReference type="ChEBI" id="CHEBI:28938"/>
        <dbReference type="ChEBI" id="CHEBI:63416"/>
        <dbReference type="EC" id="3.5.99.2"/>
    </reaction>
</comment>
<dbReference type="PANTHER" id="PTHR43198">
    <property type="entry name" value="BIFUNCTIONAL TH2 PROTEIN"/>
    <property type="match status" value="1"/>
</dbReference>
<evidence type="ECO:0000313" key="13">
    <source>
        <dbReference type="Proteomes" id="UP001205609"/>
    </source>
</evidence>